<dbReference type="Pfam" id="PF26118">
    <property type="entry name" value="DUF8035"/>
    <property type="match status" value="1"/>
</dbReference>
<accession>A0AAW0QFA0</accession>
<feature type="compositionally biased region" description="Basic residues" evidence="1">
    <location>
        <begin position="133"/>
        <end position="142"/>
    </location>
</feature>
<feature type="region of interest" description="Disordered" evidence="1">
    <location>
        <begin position="1"/>
        <end position="188"/>
    </location>
</feature>
<evidence type="ECO:0000256" key="1">
    <source>
        <dbReference type="SAM" id="MobiDB-lite"/>
    </source>
</evidence>
<organism evidence="3 4">
    <name type="scientific">Apiospora kogelbergensis</name>
    <dbReference type="NCBI Taxonomy" id="1337665"/>
    <lineage>
        <taxon>Eukaryota</taxon>
        <taxon>Fungi</taxon>
        <taxon>Dikarya</taxon>
        <taxon>Ascomycota</taxon>
        <taxon>Pezizomycotina</taxon>
        <taxon>Sordariomycetes</taxon>
        <taxon>Xylariomycetidae</taxon>
        <taxon>Amphisphaeriales</taxon>
        <taxon>Apiosporaceae</taxon>
        <taxon>Apiospora</taxon>
    </lineage>
</organism>
<reference evidence="3 4" key="1">
    <citation type="submission" date="2023-01" db="EMBL/GenBank/DDBJ databases">
        <title>Analysis of 21 Apiospora genomes using comparative genomics revels a genus with tremendous synthesis potential of carbohydrate active enzymes and secondary metabolites.</title>
        <authorList>
            <person name="Sorensen T."/>
        </authorList>
    </citation>
    <scope>NUCLEOTIDE SEQUENCE [LARGE SCALE GENOMIC DNA]</scope>
    <source>
        <strain evidence="3 4">CBS 117206</strain>
    </source>
</reference>
<feature type="region of interest" description="Disordered" evidence="1">
    <location>
        <begin position="204"/>
        <end position="224"/>
    </location>
</feature>
<evidence type="ECO:0000313" key="4">
    <source>
        <dbReference type="Proteomes" id="UP001392437"/>
    </source>
</evidence>
<feature type="domain" description="DUF8035" evidence="2">
    <location>
        <begin position="365"/>
        <end position="420"/>
    </location>
</feature>
<sequence>MSRYSRYSDDESDYEVHISRERHTGRSPAPPVRTAPVHYVQAGAPRRPFYEDHDRFLVPAQERTVVTTRSRSRDRRSRRDSSPLSSPPRQRAQPQQAQPQQAGPVIINNRIYNHSDDSDSESYASSSPPRRLQVAHHRHRSHSRGDSSSYYREQHEREHERERGERQGRDDARREYERELERSRREFDLEQAQRELQELKLKEKIDADERRVHKSLKEEEELRSAKRELDEIRRARQREEDERRIKQKLDLQRLQQEEKDLAEKKRRDKEAKDAIERYKKEEAERTLREKEEAERRDREVKAKMQEQLLKSGLGEKEISAILAGKKIEKEKKGNEKGKNEEHQMQPYPHQPYPPQHQHQHEHERPTYTKMARRHLSLETLRVYGMDYVLDQDPEYVLIKRWVTEPEQDMLWRHTKIIREERSGKLIMTIKDKEHRHKHLEPEFEWVRKKERRRSKSPSLLMYLAGAKPA</sequence>
<feature type="region of interest" description="Disordered" evidence="1">
    <location>
        <begin position="254"/>
        <end position="300"/>
    </location>
</feature>
<dbReference type="AlphaFoldDB" id="A0AAW0QFA0"/>
<dbReference type="Proteomes" id="UP001392437">
    <property type="component" value="Unassembled WGS sequence"/>
</dbReference>
<evidence type="ECO:0000259" key="2">
    <source>
        <dbReference type="Pfam" id="PF26118"/>
    </source>
</evidence>
<name>A0AAW0QFA0_9PEZI</name>
<dbReference type="EMBL" id="JAQQWP010000011">
    <property type="protein sequence ID" value="KAK8095427.1"/>
    <property type="molecule type" value="Genomic_DNA"/>
</dbReference>
<keyword evidence="4" id="KW-1185">Reference proteome</keyword>
<protein>
    <recommendedName>
        <fullName evidence="2">DUF8035 domain-containing protein</fullName>
    </recommendedName>
</protein>
<evidence type="ECO:0000313" key="3">
    <source>
        <dbReference type="EMBL" id="KAK8095427.1"/>
    </source>
</evidence>
<dbReference type="InterPro" id="IPR058348">
    <property type="entry name" value="DUF8035"/>
</dbReference>
<feature type="compositionally biased region" description="Basic and acidic residues" evidence="1">
    <location>
        <begin position="152"/>
        <end position="188"/>
    </location>
</feature>
<gene>
    <name evidence="3" type="ORF">PG999_013449</name>
</gene>
<feature type="compositionally biased region" description="Low complexity" evidence="1">
    <location>
        <begin position="82"/>
        <end position="101"/>
    </location>
</feature>
<feature type="compositionally biased region" description="Basic and acidic residues" evidence="1">
    <location>
        <begin position="1"/>
        <end position="24"/>
    </location>
</feature>
<proteinExistence type="predicted"/>
<comment type="caution">
    <text evidence="3">The sequence shown here is derived from an EMBL/GenBank/DDBJ whole genome shotgun (WGS) entry which is preliminary data.</text>
</comment>